<proteinExistence type="inferred from homology"/>
<dbReference type="PANTHER" id="PTHR45650:SF8">
    <property type="entry name" value="GDSL ESTERASE_LIPASE"/>
    <property type="match status" value="1"/>
</dbReference>
<dbReference type="EnsemblPlants" id="KEH29338">
    <property type="protein sequence ID" value="KEH29338"/>
    <property type="gene ID" value="MTR_4g035353"/>
</dbReference>
<dbReference type="EMBL" id="PSQE01000004">
    <property type="protein sequence ID" value="RHN59770.1"/>
    <property type="molecule type" value="Genomic_DNA"/>
</dbReference>
<evidence type="ECO:0000256" key="6">
    <source>
        <dbReference type="ARBA" id="ARBA00022963"/>
    </source>
</evidence>
<evidence type="ECO:0000256" key="2">
    <source>
        <dbReference type="ARBA" id="ARBA00008668"/>
    </source>
</evidence>
<protein>
    <submittedName>
        <fullName evidence="9">GDSL-like lipase/acylhydrolase</fullName>
    </submittedName>
    <submittedName>
        <fullName evidence="10">Putative triacylglycerol lipase</fullName>
        <ecNumber evidence="10">3.1.1.3</ecNumber>
    </submittedName>
</protein>
<feature type="signal peptide" evidence="8">
    <location>
        <begin position="1"/>
        <end position="26"/>
    </location>
</feature>
<keyword evidence="5 10" id="KW-0378">Hydrolase</keyword>
<dbReference type="AlphaFoldDB" id="A0A072UJT9"/>
<dbReference type="GO" id="GO:0016042">
    <property type="term" value="P:lipid catabolic process"/>
    <property type="evidence" value="ECO:0007669"/>
    <property type="project" value="UniProtKB-KW"/>
</dbReference>
<evidence type="ECO:0000256" key="4">
    <source>
        <dbReference type="ARBA" id="ARBA00022729"/>
    </source>
</evidence>
<keyword evidence="7" id="KW-0443">Lipid metabolism</keyword>
<feature type="chain" id="PRO_5014499722" evidence="8">
    <location>
        <begin position="27"/>
        <end position="363"/>
    </location>
</feature>
<dbReference type="PaxDb" id="3880-AES87849"/>
<dbReference type="InterPro" id="IPR001087">
    <property type="entry name" value="GDSL"/>
</dbReference>
<dbReference type="InterPro" id="IPR035669">
    <property type="entry name" value="SGNH_plant_lipase-like"/>
</dbReference>
<dbReference type="eggNOG" id="KOG1075">
    <property type="taxonomic scope" value="Eukaryota"/>
</dbReference>
<dbReference type="InterPro" id="IPR036514">
    <property type="entry name" value="SGNH_hydro_sf"/>
</dbReference>
<organism evidence="9 12">
    <name type="scientific">Medicago truncatula</name>
    <name type="common">Barrel medic</name>
    <name type="synonym">Medicago tribuloides</name>
    <dbReference type="NCBI Taxonomy" id="3880"/>
    <lineage>
        <taxon>Eukaryota</taxon>
        <taxon>Viridiplantae</taxon>
        <taxon>Streptophyta</taxon>
        <taxon>Embryophyta</taxon>
        <taxon>Tracheophyta</taxon>
        <taxon>Spermatophyta</taxon>
        <taxon>Magnoliopsida</taxon>
        <taxon>eudicotyledons</taxon>
        <taxon>Gunneridae</taxon>
        <taxon>Pentapetalae</taxon>
        <taxon>rosids</taxon>
        <taxon>fabids</taxon>
        <taxon>Fabales</taxon>
        <taxon>Fabaceae</taxon>
        <taxon>Papilionoideae</taxon>
        <taxon>50 kb inversion clade</taxon>
        <taxon>NPAAA clade</taxon>
        <taxon>Hologalegina</taxon>
        <taxon>IRL clade</taxon>
        <taxon>Trifolieae</taxon>
        <taxon>Medicago</taxon>
    </lineage>
</organism>
<reference evidence="10" key="4">
    <citation type="journal article" date="2018" name="Nat. Plants">
        <title>Whole-genome landscape of Medicago truncatula symbiotic genes.</title>
        <authorList>
            <person name="Pecrix Y."/>
            <person name="Gamas P."/>
            <person name="Carrere S."/>
        </authorList>
    </citation>
    <scope>NUCLEOTIDE SEQUENCE</scope>
    <source>
        <tissue evidence="10">Leaves</tissue>
    </source>
</reference>
<dbReference type="Proteomes" id="UP000265566">
    <property type="component" value="Chromosome 4"/>
</dbReference>
<dbReference type="PANTHER" id="PTHR45650">
    <property type="entry name" value="GDSL-LIKE LIPASE/ACYLHYDROLASE-RELATED"/>
    <property type="match status" value="1"/>
</dbReference>
<evidence type="ECO:0000313" key="9">
    <source>
        <dbReference type="EMBL" id="KEH29338.1"/>
    </source>
</evidence>
<evidence type="ECO:0000256" key="8">
    <source>
        <dbReference type="SAM" id="SignalP"/>
    </source>
</evidence>
<comment type="subcellular location">
    <subcellularLocation>
        <location evidence="1">Secreted</location>
    </subcellularLocation>
</comment>
<evidence type="ECO:0000256" key="1">
    <source>
        <dbReference type="ARBA" id="ARBA00004613"/>
    </source>
</evidence>
<name>A0A072UJT9_MEDTR</name>
<evidence type="ECO:0000313" key="12">
    <source>
        <dbReference type="Proteomes" id="UP000002051"/>
    </source>
</evidence>
<keyword evidence="4 8" id="KW-0732">Signal</keyword>
<dbReference type="Pfam" id="PF00657">
    <property type="entry name" value="Lipase_GDSL"/>
    <property type="match status" value="1"/>
</dbReference>
<evidence type="ECO:0000256" key="5">
    <source>
        <dbReference type="ARBA" id="ARBA00022801"/>
    </source>
</evidence>
<dbReference type="KEGG" id="mtr:25491816"/>
<comment type="similarity">
    <text evidence="2">Belongs to the 'GDSL' lipolytic enzyme family.</text>
</comment>
<dbReference type="HOGENOM" id="CLU_015101_0_0_1"/>
<reference evidence="11" key="3">
    <citation type="submission" date="2015-04" db="UniProtKB">
        <authorList>
            <consortium name="EnsemblPlants"/>
        </authorList>
    </citation>
    <scope>IDENTIFICATION</scope>
    <source>
        <strain evidence="11">cv. Jemalong A17</strain>
    </source>
</reference>
<dbReference type="EC" id="3.1.1.3" evidence="10"/>
<keyword evidence="6" id="KW-0442">Lipid degradation</keyword>
<evidence type="ECO:0000313" key="10">
    <source>
        <dbReference type="EMBL" id="RHN59770.1"/>
    </source>
</evidence>
<keyword evidence="12" id="KW-1185">Reference proteome</keyword>
<dbReference type="CDD" id="cd01837">
    <property type="entry name" value="SGNH_plant_lipase_like"/>
    <property type="match status" value="1"/>
</dbReference>
<keyword evidence="3" id="KW-0964">Secreted</keyword>
<dbReference type="InterPro" id="IPR051238">
    <property type="entry name" value="GDSL_esterase/lipase"/>
</dbReference>
<dbReference type="Proteomes" id="UP000002051">
    <property type="component" value="Chromosome 4"/>
</dbReference>
<dbReference type="GO" id="GO:0005576">
    <property type="term" value="C:extracellular region"/>
    <property type="evidence" value="ECO:0007669"/>
    <property type="project" value="UniProtKB-SubCell"/>
</dbReference>
<reference evidence="9 12" key="1">
    <citation type="journal article" date="2011" name="Nature">
        <title>The Medicago genome provides insight into the evolution of rhizobial symbioses.</title>
        <authorList>
            <person name="Young N.D."/>
            <person name="Debelle F."/>
            <person name="Oldroyd G.E."/>
            <person name="Geurts R."/>
            <person name="Cannon S.B."/>
            <person name="Udvardi M.K."/>
            <person name="Benedito V.A."/>
            <person name="Mayer K.F."/>
            <person name="Gouzy J."/>
            <person name="Schoof H."/>
            <person name="Van de Peer Y."/>
            <person name="Proost S."/>
            <person name="Cook D.R."/>
            <person name="Meyers B.C."/>
            <person name="Spannagl M."/>
            <person name="Cheung F."/>
            <person name="De Mita S."/>
            <person name="Krishnakumar V."/>
            <person name="Gundlach H."/>
            <person name="Zhou S."/>
            <person name="Mudge J."/>
            <person name="Bharti A.K."/>
            <person name="Murray J.D."/>
            <person name="Naoumkina M.A."/>
            <person name="Rosen B."/>
            <person name="Silverstein K.A."/>
            <person name="Tang H."/>
            <person name="Rombauts S."/>
            <person name="Zhao P.X."/>
            <person name="Zhou P."/>
            <person name="Barbe V."/>
            <person name="Bardou P."/>
            <person name="Bechner M."/>
            <person name="Bellec A."/>
            <person name="Berger A."/>
            <person name="Berges H."/>
            <person name="Bidwell S."/>
            <person name="Bisseling T."/>
            <person name="Choisne N."/>
            <person name="Couloux A."/>
            <person name="Denny R."/>
            <person name="Deshpande S."/>
            <person name="Dai X."/>
            <person name="Doyle J.J."/>
            <person name="Dudez A.M."/>
            <person name="Farmer A.D."/>
            <person name="Fouteau S."/>
            <person name="Franken C."/>
            <person name="Gibelin C."/>
            <person name="Gish J."/>
            <person name="Goldstein S."/>
            <person name="Gonzalez A.J."/>
            <person name="Green P.J."/>
            <person name="Hallab A."/>
            <person name="Hartog M."/>
            <person name="Hua A."/>
            <person name="Humphray S.J."/>
            <person name="Jeong D.H."/>
            <person name="Jing Y."/>
            <person name="Jocker A."/>
            <person name="Kenton S.M."/>
            <person name="Kim D.J."/>
            <person name="Klee K."/>
            <person name="Lai H."/>
            <person name="Lang C."/>
            <person name="Lin S."/>
            <person name="Macmil S.L."/>
            <person name="Magdelenat G."/>
            <person name="Matthews L."/>
            <person name="McCorrison J."/>
            <person name="Monaghan E.L."/>
            <person name="Mun J.H."/>
            <person name="Najar F.Z."/>
            <person name="Nicholson C."/>
            <person name="Noirot C."/>
            <person name="O'Bleness M."/>
            <person name="Paule C.R."/>
            <person name="Poulain J."/>
            <person name="Prion F."/>
            <person name="Qin B."/>
            <person name="Qu C."/>
            <person name="Retzel E.F."/>
            <person name="Riddle C."/>
            <person name="Sallet E."/>
            <person name="Samain S."/>
            <person name="Samson N."/>
            <person name="Sanders I."/>
            <person name="Saurat O."/>
            <person name="Scarpelli C."/>
            <person name="Schiex T."/>
            <person name="Segurens B."/>
            <person name="Severin A.J."/>
            <person name="Sherrier D.J."/>
            <person name="Shi R."/>
            <person name="Sims S."/>
            <person name="Singer S.R."/>
            <person name="Sinharoy S."/>
            <person name="Sterck L."/>
            <person name="Viollet A."/>
            <person name="Wang B.B."/>
            <person name="Wang K."/>
            <person name="Wang M."/>
            <person name="Wang X."/>
            <person name="Warfsmann J."/>
            <person name="Weissenbach J."/>
            <person name="White D.D."/>
            <person name="White J.D."/>
            <person name="Wiley G.B."/>
            <person name="Wincker P."/>
            <person name="Xing Y."/>
            <person name="Yang L."/>
            <person name="Yao Z."/>
            <person name="Ying F."/>
            <person name="Zhai J."/>
            <person name="Zhou L."/>
            <person name="Zuber A."/>
            <person name="Denarie J."/>
            <person name="Dixon R.A."/>
            <person name="May G.D."/>
            <person name="Schwartz D.C."/>
            <person name="Rogers J."/>
            <person name="Quetier F."/>
            <person name="Town C.D."/>
            <person name="Roe B.A."/>
        </authorList>
    </citation>
    <scope>NUCLEOTIDE SEQUENCE [LARGE SCALE GENOMIC DNA]</scope>
    <source>
        <strain evidence="9">A17</strain>
        <strain evidence="11 12">cv. Jemalong A17</strain>
    </source>
</reference>
<evidence type="ECO:0000256" key="7">
    <source>
        <dbReference type="ARBA" id="ARBA00023098"/>
    </source>
</evidence>
<dbReference type="STRING" id="3880.A0A072UJT9"/>
<accession>A0A072UJT9</accession>
<gene>
    <name evidence="11" type="primary">25491816</name>
    <name evidence="9" type="ordered locus">MTR_4g035353</name>
    <name evidence="10" type="ORF">MtrunA17_Chr4g0017431</name>
</gene>
<evidence type="ECO:0000256" key="3">
    <source>
        <dbReference type="ARBA" id="ARBA00022525"/>
    </source>
</evidence>
<dbReference type="GO" id="GO:0004806">
    <property type="term" value="F:triacylglycerol lipase activity"/>
    <property type="evidence" value="ECO:0007669"/>
    <property type="project" value="UniProtKB-EC"/>
</dbReference>
<dbReference type="Gene3D" id="3.40.50.1110">
    <property type="entry name" value="SGNH hydrolase"/>
    <property type="match status" value="1"/>
</dbReference>
<evidence type="ECO:0000313" key="11">
    <source>
        <dbReference type="EnsemblPlants" id="KEH29338"/>
    </source>
</evidence>
<reference evidence="9 12" key="2">
    <citation type="journal article" date="2014" name="BMC Genomics">
        <title>An improved genome release (version Mt4.0) for the model legume Medicago truncatula.</title>
        <authorList>
            <person name="Tang H."/>
            <person name="Krishnakumar V."/>
            <person name="Bidwell S."/>
            <person name="Rosen B."/>
            <person name="Chan A."/>
            <person name="Zhou S."/>
            <person name="Gentzbittel L."/>
            <person name="Childs K.L."/>
            <person name="Yandell M."/>
            <person name="Gundlach H."/>
            <person name="Mayer K.F."/>
            <person name="Schwartz D.C."/>
            <person name="Town C.D."/>
        </authorList>
    </citation>
    <scope>GENOME REANNOTATION</scope>
    <source>
        <strain evidence="9">A17</strain>
        <strain evidence="11 12">cv. Jemalong A17</strain>
    </source>
</reference>
<sequence length="363" mass="40289">MKGVSEYMVLLVLVLQCFNMVVKVNSQKVPGMFVFGDSLVEVGNNNFLSTFAKSNFYPYGIDYNGRPTGRFSNGKSLIDFIGDMLGVPSPPPFLDPTSTENKLLNGVNYASGSGGILDDSGRHYGDRHSMSRQLQNFERTLNQYKKMMNETALSQFLAKSIVIVVTGSNDYINNYLRPEYYGTSRNYSVPQFGNLLLNTFGRQILALYSLGLRKFFLAGVGPLGCIPNQRANGFAPPGRCVDSVNQMVGTYNGGLRSMVEQFNRDHSDAKFVYGNTYGVFGDILNNPAAYAFSVIDRACCGLGRNRGQISCLPMQFPCANRAQYVFWDAFHPTQSATYVFAWRAVNGPQNDAYPINIQQLAQM</sequence>
<dbReference type="EMBL" id="CM001220">
    <property type="protein sequence ID" value="KEH29338.1"/>
    <property type="molecule type" value="Genomic_DNA"/>
</dbReference>
<dbReference type="OrthoDB" id="1600564at2759"/>
<dbReference type="Gramene" id="rna21885">
    <property type="protein sequence ID" value="RHN59770.1"/>
    <property type="gene ID" value="gene21885"/>
</dbReference>